<dbReference type="PANTHER" id="PTHR15503">
    <property type="entry name" value="LDOC1 RELATED"/>
    <property type="match status" value="1"/>
</dbReference>
<dbReference type="InterPro" id="IPR043502">
    <property type="entry name" value="DNA/RNA_pol_sf"/>
</dbReference>
<organism evidence="1 2">
    <name type="scientific">Dendrobium nobile</name>
    <name type="common">Orchid</name>
    <dbReference type="NCBI Taxonomy" id="94219"/>
    <lineage>
        <taxon>Eukaryota</taxon>
        <taxon>Viridiplantae</taxon>
        <taxon>Streptophyta</taxon>
        <taxon>Embryophyta</taxon>
        <taxon>Tracheophyta</taxon>
        <taxon>Spermatophyta</taxon>
        <taxon>Magnoliopsida</taxon>
        <taxon>Liliopsida</taxon>
        <taxon>Asparagales</taxon>
        <taxon>Orchidaceae</taxon>
        <taxon>Epidendroideae</taxon>
        <taxon>Malaxideae</taxon>
        <taxon>Dendrobiinae</taxon>
        <taxon>Dendrobium</taxon>
    </lineage>
</organism>
<evidence type="ECO:0000313" key="2">
    <source>
        <dbReference type="Proteomes" id="UP000829196"/>
    </source>
</evidence>
<name>A0A8T3A7Q1_DENNO</name>
<keyword evidence="2" id="KW-1185">Reference proteome</keyword>
<dbReference type="EMBL" id="JAGYWB010000018">
    <property type="protein sequence ID" value="KAI0491961.1"/>
    <property type="molecule type" value="Genomic_DNA"/>
</dbReference>
<dbReference type="InterPro" id="IPR043128">
    <property type="entry name" value="Rev_trsase/Diguanyl_cyclase"/>
</dbReference>
<dbReference type="Proteomes" id="UP000829196">
    <property type="component" value="Unassembled WGS sequence"/>
</dbReference>
<dbReference type="Gene3D" id="3.30.70.270">
    <property type="match status" value="1"/>
</dbReference>
<comment type="caution">
    <text evidence="1">The sequence shown here is derived from an EMBL/GenBank/DDBJ whole genome shotgun (WGS) entry which is preliminary data.</text>
</comment>
<evidence type="ECO:0000313" key="1">
    <source>
        <dbReference type="EMBL" id="KAI0491961.1"/>
    </source>
</evidence>
<accession>A0A8T3A7Q1</accession>
<gene>
    <name evidence="1" type="ORF">KFK09_026224</name>
</gene>
<sequence length="434" mass="48462">MQCPSDRKVPLAVFLLDGELSTGGKASRQLDFRMQETFLRLVQGSKVMQYEAEFTALASLWAGCLIENDLMATQQRWTAVGRDLEEEWRVVWTATSTTSSGSVSRTCVPELWTATPWLVLQGWVFVSDVVSRNIGLPECPQAGSDRRSGFDLRFWTTETPTVQREQSSSVASAPAPVQPRVYSLSQQEARDAPGCGRKDASVFGFGVGSEPGVIREFADVFPEELVGLPPDREVEFSIDVFPGTAHISKAPYRMALKELSELKVRFRRFEQGHDQEQYPLPRIDDLFDSAFRIFCVSKIDLRSGYYQEFVKGFSQISTPLTRLTQKSVPFVWTPECEASFQRLRGLFDFSSSASTFRQYQPGKANVVADALSRKSSGYQIGSGKTPELRISVLVLFSVRTVMGICVRGFEAEILHESHHSGYTVHPGSGKCMLI</sequence>
<protein>
    <submittedName>
        <fullName evidence="1">Uncharacterized protein</fullName>
    </submittedName>
</protein>
<dbReference type="InterPro" id="IPR032567">
    <property type="entry name" value="RTL1-rel"/>
</dbReference>
<dbReference type="PANTHER" id="PTHR15503:SF45">
    <property type="entry name" value="RNA-DIRECTED DNA POLYMERASE HOMOLOG"/>
    <property type="match status" value="1"/>
</dbReference>
<dbReference type="AlphaFoldDB" id="A0A8T3A7Q1"/>
<proteinExistence type="predicted"/>
<reference evidence="1" key="1">
    <citation type="journal article" date="2022" name="Front. Genet.">
        <title>Chromosome-Scale Assembly of the Dendrobium nobile Genome Provides Insights Into the Molecular Mechanism of the Biosynthesis of the Medicinal Active Ingredient of Dendrobium.</title>
        <authorList>
            <person name="Xu Q."/>
            <person name="Niu S.-C."/>
            <person name="Li K.-L."/>
            <person name="Zheng P.-J."/>
            <person name="Zhang X.-J."/>
            <person name="Jia Y."/>
            <person name="Liu Y."/>
            <person name="Niu Y.-X."/>
            <person name="Yu L.-H."/>
            <person name="Chen D.-F."/>
            <person name="Zhang G.-Q."/>
        </authorList>
    </citation>
    <scope>NUCLEOTIDE SEQUENCE</scope>
    <source>
        <tissue evidence="1">Leaf</tissue>
    </source>
</reference>
<dbReference type="SUPFAM" id="SSF56672">
    <property type="entry name" value="DNA/RNA polymerases"/>
    <property type="match status" value="1"/>
</dbReference>